<dbReference type="PANTHER" id="PTHR33595:SF7">
    <property type="entry name" value="OS12G0242500 PROTEIN"/>
    <property type="match status" value="1"/>
</dbReference>
<feature type="compositionally biased region" description="Basic and acidic residues" evidence="1">
    <location>
        <begin position="90"/>
        <end position="103"/>
    </location>
</feature>
<organism evidence="3 4">
    <name type="scientific">Paspalum vaginatum</name>
    <name type="common">seashore paspalum</name>
    <dbReference type="NCBI Taxonomy" id="158149"/>
    <lineage>
        <taxon>Eukaryota</taxon>
        <taxon>Viridiplantae</taxon>
        <taxon>Streptophyta</taxon>
        <taxon>Embryophyta</taxon>
        <taxon>Tracheophyta</taxon>
        <taxon>Spermatophyta</taxon>
        <taxon>Magnoliopsida</taxon>
        <taxon>Liliopsida</taxon>
        <taxon>Poales</taxon>
        <taxon>Poaceae</taxon>
        <taxon>PACMAD clade</taxon>
        <taxon>Panicoideae</taxon>
        <taxon>Andropogonodae</taxon>
        <taxon>Paspaleae</taxon>
        <taxon>Paspalinae</taxon>
        <taxon>Paspalum</taxon>
    </lineage>
</organism>
<feature type="domain" description="DUF7950" evidence="2">
    <location>
        <begin position="177"/>
        <end position="297"/>
    </location>
</feature>
<keyword evidence="4" id="KW-1185">Reference proteome</keyword>
<feature type="compositionally biased region" description="Basic residues" evidence="1">
    <location>
        <begin position="56"/>
        <end position="75"/>
    </location>
</feature>
<accession>A0A9W7X5J7</accession>
<dbReference type="Proteomes" id="UP001164776">
    <property type="component" value="Unassembled WGS sequence"/>
</dbReference>
<feature type="compositionally biased region" description="Low complexity" evidence="1">
    <location>
        <begin position="105"/>
        <end position="118"/>
    </location>
</feature>
<evidence type="ECO:0000313" key="4">
    <source>
        <dbReference type="Proteomes" id="UP001164776"/>
    </source>
</evidence>
<dbReference type="AlphaFoldDB" id="A0A9W7X5J7"/>
<sequence>MERKGGCCLAPRHGGAAAAQQAAGAAWQMGRIMLKFRPIAPKPAAMARAPIAAPGRGKRKAVRGGGGRRGRKPKKAATVPAVAAAPPVGDCKDDKDGENEKPLPSRSSSSSGMTSVDTSPPPPPQLATLALLPVSPSPAEDEAAVDAATEEPASLVSAPAAGAQSMPPAAAAAAAFCWVTVEEVTGTWRDGEAPSSAACVGSGADAAASAFVSDQWGRVTWRNAAFGRLVMVSADGGDEEAPVALAGAHPAWGTCAGFTCRVRVRRIGSSVVAPCDVCRLDAAGCYLWRLDLLAALTLGRLP</sequence>
<feature type="region of interest" description="Disordered" evidence="1">
    <location>
        <begin position="47"/>
        <end position="129"/>
    </location>
</feature>
<dbReference type="OrthoDB" id="1898295at2759"/>
<gene>
    <name evidence="3" type="ORF">BS78_K239700</name>
</gene>
<evidence type="ECO:0000256" key="1">
    <source>
        <dbReference type="SAM" id="MobiDB-lite"/>
    </source>
</evidence>
<dbReference type="Pfam" id="PF25821">
    <property type="entry name" value="DUF7950"/>
    <property type="match status" value="1"/>
</dbReference>
<dbReference type="InterPro" id="IPR057710">
    <property type="entry name" value="DUF7950"/>
</dbReference>
<proteinExistence type="predicted"/>
<reference evidence="3 4" key="1">
    <citation type="submission" date="2022-10" db="EMBL/GenBank/DDBJ databases">
        <title>WGS assembly of Paspalum vaginatum 540-79.</title>
        <authorList>
            <person name="Sun G."/>
            <person name="Wase N."/>
            <person name="Shu S."/>
            <person name="Jenkins J."/>
            <person name="Zhou B."/>
            <person name="Torres-Rodriguez J."/>
            <person name="Chen C."/>
            <person name="Sandor L."/>
            <person name="Plott C."/>
            <person name="Yoshinga Y."/>
            <person name="Daum C."/>
            <person name="Qi P."/>
            <person name="Barry K."/>
            <person name="Lipzen A."/>
            <person name="Berry L."/>
            <person name="Pedersen C."/>
            <person name="Gottilla T."/>
            <person name="Foltz A."/>
            <person name="Yu H."/>
            <person name="O'Malley R."/>
            <person name="Zhang C."/>
            <person name="Devos K."/>
            <person name="Sigmon B."/>
            <person name="Yu B."/>
            <person name="Obata T."/>
            <person name="Schmutz J."/>
            <person name="Schnable J."/>
        </authorList>
    </citation>
    <scope>NUCLEOTIDE SEQUENCE [LARGE SCALE GENOMIC DNA]</scope>
    <source>
        <strain evidence="4">cv. 540-79</strain>
    </source>
</reference>
<feature type="compositionally biased region" description="Low complexity" evidence="1">
    <location>
        <begin position="76"/>
        <end position="88"/>
    </location>
</feature>
<name>A0A9W7X5J7_9POAL</name>
<comment type="caution">
    <text evidence="3">The sequence shown here is derived from an EMBL/GenBank/DDBJ whole genome shotgun (WGS) entry which is preliminary data.</text>
</comment>
<protein>
    <recommendedName>
        <fullName evidence="2">DUF7950 domain-containing protein</fullName>
    </recommendedName>
</protein>
<dbReference type="EMBL" id="MU631040">
    <property type="protein sequence ID" value="KAJ1253545.1"/>
    <property type="molecule type" value="Genomic_DNA"/>
</dbReference>
<evidence type="ECO:0000313" key="3">
    <source>
        <dbReference type="EMBL" id="KAJ1253545.1"/>
    </source>
</evidence>
<evidence type="ECO:0000259" key="2">
    <source>
        <dbReference type="Pfam" id="PF25821"/>
    </source>
</evidence>
<dbReference type="PANTHER" id="PTHR33595">
    <property type="entry name" value="VON WILLEBRAND FACTOR A DOMAIN PROTEIN"/>
    <property type="match status" value="1"/>
</dbReference>